<protein>
    <submittedName>
        <fullName evidence="4">Putative oxysterol binding protein</fullName>
    </submittedName>
</protein>
<evidence type="ECO:0000313" key="5">
    <source>
        <dbReference type="Proteomes" id="UP000053317"/>
    </source>
</evidence>
<dbReference type="GO" id="GO:0120009">
    <property type="term" value="P:intermembrane lipid transfer"/>
    <property type="evidence" value="ECO:0007669"/>
    <property type="project" value="UniProtKB-ARBA"/>
</dbReference>
<accession>A0A0G2HDX7</accession>
<dbReference type="SUPFAM" id="SSF144000">
    <property type="entry name" value="Oxysterol-binding protein-like"/>
    <property type="match status" value="1"/>
</dbReference>
<dbReference type="OrthoDB" id="14833at2759"/>
<feature type="compositionally biased region" description="Basic and acidic residues" evidence="3">
    <location>
        <begin position="308"/>
        <end position="319"/>
    </location>
</feature>
<dbReference type="PROSITE" id="PS01013">
    <property type="entry name" value="OSBP"/>
    <property type="match status" value="1"/>
</dbReference>
<comment type="similarity">
    <text evidence="1 2">Belongs to the OSBP family.</text>
</comment>
<evidence type="ECO:0000256" key="3">
    <source>
        <dbReference type="SAM" id="MobiDB-lite"/>
    </source>
</evidence>
<proteinExistence type="inferred from homology"/>
<dbReference type="GO" id="GO:0016020">
    <property type="term" value="C:membrane"/>
    <property type="evidence" value="ECO:0007669"/>
    <property type="project" value="TreeGrafter"/>
</dbReference>
<dbReference type="EMBL" id="LCWF01000034">
    <property type="protein sequence ID" value="KKY26720.1"/>
    <property type="molecule type" value="Genomic_DNA"/>
</dbReference>
<reference evidence="4 5" key="1">
    <citation type="submission" date="2015-05" db="EMBL/GenBank/DDBJ databases">
        <title>Distinctive expansion of gene families associated with plant cell wall degradation and secondary metabolism in the genomes of grapevine trunk pathogens.</title>
        <authorList>
            <person name="Lawrence D.P."/>
            <person name="Travadon R."/>
            <person name="Rolshausen P.E."/>
            <person name="Baumgartner K."/>
        </authorList>
    </citation>
    <scope>NUCLEOTIDE SEQUENCE [LARGE SCALE GENOMIC DNA]</scope>
    <source>
        <strain evidence="4">UCRPC4</strain>
    </source>
</reference>
<dbReference type="PANTHER" id="PTHR10972">
    <property type="entry name" value="OXYSTEROL-BINDING PROTEIN-RELATED"/>
    <property type="match status" value="1"/>
</dbReference>
<dbReference type="Pfam" id="PF01237">
    <property type="entry name" value="Oxysterol_BP"/>
    <property type="match status" value="1"/>
</dbReference>
<dbReference type="Gene3D" id="3.30.70.3490">
    <property type="match status" value="1"/>
</dbReference>
<comment type="caution">
    <text evidence="4">The sequence shown here is derived from an EMBL/GenBank/DDBJ whole genome shotgun (WGS) entry which is preliminary data.</text>
</comment>
<gene>
    <name evidence="4" type="ORF">UCRPC4_g01411</name>
</gene>
<dbReference type="FunFam" id="2.40.160.120:FF:000010">
    <property type="entry name" value="Oxysterol-binding protein homolog 4"/>
    <property type="match status" value="1"/>
</dbReference>
<evidence type="ECO:0000256" key="1">
    <source>
        <dbReference type="ARBA" id="ARBA00008842"/>
    </source>
</evidence>
<feature type="region of interest" description="Disordered" evidence="3">
    <location>
        <begin position="275"/>
        <end position="319"/>
    </location>
</feature>
<keyword evidence="5" id="KW-1185">Reference proteome</keyword>
<dbReference type="GO" id="GO:0008142">
    <property type="term" value="F:oxysterol binding"/>
    <property type="evidence" value="ECO:0007669"/>
    <property type="project" value="TreeGrafter"/>
</dbReference>
<name>A0A0G2HDX7_PHACM</name>
<dbReference type="Proteomes" id="UP000053317">
    <property type="component" value="Unassembled WGS sequence"/>
</dbReference>
<dbReference type="AlphaFoldDB" id="A0A0G2HDX7"/>
<dbReference type="InterPro" id="IPR037239">
    <property type="entry name" value="OSBP_sf"/>
</dbReference>
<reference evidence="4 5" key="2">
    <citation type="submission" date="2015-05" db="EMBL/GenBank/DDBJ databases">
        <authorList>
            <person name="Morales-Cruz A."/>
            <person name="Amrine K.C."/>
            <person name="Cantu D."/>
        </authorList>
    </citation>
    <scope>NUCLEOTIDE SEQUENCE [LARGE SCALE GENOMIC DNA]</scope>
    <source>
        <strain evidence="4">UCRPC4</strain>
    </source>
</reference>
<dbReference type="InterPro" id="IPR000648">
    <property type="entry name" value="Oxysterol-bd"/>
</dbReference>
<dbReference type="GO" id="GO:0005829">
    <property type="term" value="C:cytosol"/>
    <property type="evidence" value="ECO:0007669"/>
    <property type="project" value="TreeGrafter"/>
</dbReference>
<evidence type="ECO:0000256" key="2">
    <source>
        <dbReference type="RuleBase" id="RU003844"/>
    </source>
</evidence>
<evidence type="ECO:0000313" key="4">
    <source>
        <dbReference type="EMBL" id="KKY26720.1"/>
    </source>
</evidence>
<organism evidence="4 5">
    <name type="scientific">Phaeomoniella chlamydospora</name>
    <name type="common">Phaeoacremonium chlamydosporum</name>
    <dbReference type="NCBI Taxonomy" id="158046"/>
    <lineage>
        <taxon>Eukaryota</taxon>
        <taxon>Fungi</taxon>
        <taxon>Dikarya</taxon>
        <taxon>Ascomycota</taxon>
        <taxon>Pezizomycotina</taxon>
        <taxon>Eurotiomycetes</taxon>
        <taxon>Chaetothyriomycetidae</taxon>
        <taxon>Phaeomoniellales</taxon>
        <taxon>Phaeomoniellaceae</taxon>
        <taxon>Phaeomoniella</taxon>
    </lineage>
</organism>
<dbReference type="Gene3D" id="2.40.160.120">
    <property type="match status" value="1"/>
</dbReference>
<dbReference type="InterPro" id="IPR018494">
    <property type="entry name" value="Oxysterol-bd_CS"/>
</dbReference>
<feature type="compositionally biased region" description="Basic and acidic residues" evidence="3">
    <location>
        <begin position="275"/>
        <end position="285"/>
    </location>
</feature>
<sequence>MNRGEQVSHHPPVTGYSIWNDKYGIRLQGYNAQKASFTKTINVRQVGHALLSFTPPAAPGSSATPDPETYLITLPSLHIESLITGSPFVELNGFTHISSSTGYIAKIDYSGRGWLSGKKNTFSAFLWKEGEGDEKSPLYTVDGQWNDNFVMREGKKGKEVESYSAKTTKTTPLTVAPIESQDPYESRRAWRNVAASIQKGDMDAASHYKSRIENAQRALRKKEKEENREWERRFFRRIDENEDPEFLKLVKPISGSTKWPGVEADKTGGIWRFDASKAKDAKPPYHAEGVSGLGETEDGTSAPVSRTTTRDSDKQQPQV</sequence>
<dbReference type="PANTHER" id="PTHR10972:SF184">
    <property type="entry name" value="OXYSTEROL-BINDING PROTEIN HOMOLOG 4-RELATED"/>
    <property type="match status" value="1"/>
</dbReference>